<name>A0A9W9MUN6_9EURO</name>
<gene>
    <name evidence="2" type="ORF">N7449_002106</name>
</gene>
<sequence>MTYKLSYDIKSSALIIALILVPIAVLIFVVVIALACSNYWSIHSLKESCLSCLSCFSLWKQQRRNKIPSDSEACPVTPHSTLARATEASDIRIEFECPVTNSEHV</sequence>
<dbReference type="Proteomes" id="UP001150942">
    <property type="component" value="Unassembled WGS sequence"/>
</dbReference>
<reference evidence="2" key="2">
    <citation type="journal article" date="2023" name="IMA Fungus">
        <title>Comparative genomic study of the Penicillium genus elucidates a diverse pangenome and 15 lateral gene transfer events.</title>
        <authorList>
            <person name="Petersen C."/>
            <person name="Sorensen T."/>
            <person name="Nielsen M.R."/>
            <person name="Sondergaard T.E."/>
            <person name="Sorensen J.L."/>
            <person name="Fitzpatrick D.A."/>
            <person name="Frisvad J.C."/>
            <person name="Nielsen K.L."/>
        </authorList>
    </citation>
    <scope>NUCLEOTIDE SEQUENCE</scope>
    <source>
        <strain evidence="2">IBT 20477</strain>
    </source>
</reference>
<accession>A0A9W9MUN6</accession>
<dbReference type="EMBL" id="JAPQKQ010000002">
    <property type="protein sequence ID" value="KAJ5207727.1"/>
    <property type="molecule type" value="Genomic_DNA"/>
</dbReference>
<evidence type="ECO:0000313" key="3">
    <source>
        <dbReference type="Proteomes" id="UP001150942"/>
    </source>
</evidence>
<keyword evidence="1" id="KW-1133">Transmembrane helix</keyword>
<dbReference type="AlphaFoldDB" id="A0A9W9MUN6"/>
<evidence type="ECO:0000313" key="2">
    <source>
        <dbReference type="EMBL" id="KAJ5207727.1"/>
    </source>
</evidence>
<keyword evidence="3" id="KW-1185">Reference proteome</keyword>
<proteinExistence type="predicted"/>
<reference evidence="2" key="1">
    <citation type="submission" date="2022-11" db="EMBL/GenBank/DDBJ databases">
        <authorList>
            <person name="Petersen C."/>
        </authorList>
    </citation>
    <scope>NUCLEOTIDE SEQUENCE</scope>
    <source>
        <strain evidence="2">IBT 20477</strain>
    </source>
</reference>
<protein>
    <submittedName>
        <fullName evidence="2">Uncharacterized protein</fullName>
    </submittedName>
</protein>
<feature type="transmembrane region" description="Helical" evidence="1">
    <location>
        <begin position="12"/>
        <end position="34"/>
    </location>
</feature>
<comment type="caution">
    <text evidence="2">The sequence shown here is derived from an EMBL/GenBank/DDBJ whole genome shotgun (WGS) entry which is preliminary data.</text>
</comment>
<evidence type="ECO:0000256" key="1">
    <source>
        <dbReference type="SAM" id="Phobius"/>
    </source>
</evidence>
<keyword evidence="1" id="KW-0812">Transmembrane</keyword>
<keyword evidence="1" id="KW-0472">Membrane</keyword>
<dbReference type="OrthoDB" id="4362201at2759"/>
<organism evidence="2 3">
    <name type="scientific">Penicillium cf. viridicatum</name>
    <dbReference type="NCBI Taxonomy" id="2972119"/>
    <lineage>
        <taxon>Eukaryota</taxon>
        <taxon>Fungi</taxon>
        <taxon>Dikarya</taxon>
        <taxon>Ascomycota</taxon>
        <taxon>Pezizomycotina</taxon>
        <taxon>Eurotiomycetes</taxon>
        <taxon>Eurotiomycetidae</taxon>
        <taxon>Eurotiales</taxon>
        <taxon>Aspergillaceae</taxon>
        <taxon>Penicillium</taxon>
    </lineage>
</organism>